<feature type="domain" description="BRWD/PHIP N-terminal" evidence="3">
    <location>
        <begin position="27"/>
        <end position="108"/>
    </location>
</feature>
<comment type="caution">
    <text evidence="4">The sequence shown here is derived from an EMBL/GenBank/DDBJ whole genome shotgun (WGS) entry which is preliminary data.</text>
</comment>
<dbReference type="Gene3D" id="2.130.10.10">
    <property type="entry name" value="YVTN repeat-like/Quinoprotein amine dehydrogenase"/>
    <property type="match status" value="2"/>
</dbReference>
<feature type="repeat" description="WD" evidence="1">
    <location>
        <begin position="207"/>
        <end position="242"/>
    </location>
</feature>
<gene>
    <name evidence="4" type="ORF">APUTEX25_004215</name>
</gene>
<dbReference type="GO" id="GO:0007010">
    <property type="term" value="P:cytoskeleton organization"/>
    <property type="evidence" value="ECO:0007669"/>
    <property type="project" value="TreeGrafter"/>
</dbReference>
<dbReference type="GO" id="GO:0006357">
    <property type="term" value="P:regulation of transcription by RNA polymerase II"/>
    <property type="evidence" value="ECO:0007669"/>
    <property type="project" value="TreeGrafter"/>
</dbReference>
<keyword evidence="1" id="KW-0853">WD repeat</keyword>
<feature type="non-terminal residue" evidence="4">
    <location>
        <position position="1"/>
    </location>
</feature>
<dbReference type="PROSITE" id="PS50294">
    <property type="entry name" value="WD_REPEATS_REGION"/>
    <property type="match status" value="2"/>
</dbReference>
<dbReference type="AlphaFoldDB" id="A0A3M7L3R9"/>
<feature type="region of interest" description="Disordered" evidence="2">
    <location>
        <begin position="757"/>
        <end position="780"/>
    </location>
</feature>
<feature type="region of interest" description="Disordered" evidence="2">
    <location>
        <begin position="1"/>
        <end position="25"/>
    </location>
</feature>
<accession>A0A3M7L3R9</accession>
<dbReference type="SMART" id="SM00320">
    <property type="entry name" value="WD40"/>
    <property type="match status" value="5"/>
</dbReference>
<dbReference type="EMBL" id="QOKY01000128">
    <property type="protein sequence ID" value="RMZ57381.1"/>
    <property type="molecule type" value="Genomic_DNA"/>
</dbReference>
<dbReference type="InterPro" id="IPR057452">
    <property type="entry name" value="BRWD/PHIP_N"/>
</dbReference>
<organism evidence="4 5">
    <name type="scientific">Auxenochlorella protothecoides</name>
    <name type="common">Green microalga</name>
    <name type="synonym">Chlorella protothecoides</name>
    <dbReference type="NCBI Taxonomy" id="3075"/>
    <lineage>
        <taxon>Eukaryota</taxon>
        <taxon>Viridiplantae</taxon>
        <taxon>Chlorophyta</taxon>
        <taxon>core chlorophytes</taxon>
        <taxon>Trebouxiophyceae</taxon>
        <taxon>Chlorellales</taxon>
        <taxon>Chlorellaceae</taxon>
        <taxon>Auxenochlorella</taxon>
    </lineage>
</organism>
<reference evidence="5" key="1">
    <citation type="journal article" date="2018" name="Algal Res.">
        <title>Characterization of plant carbon substrate utilization by Auxenochlorella protothecoides.</title>
        <authorList>
            <person name="Vogler B.W."/>
            <person name="Starkenburg S.R."/>
            <person name="Sudasinghe N."/>
            <person name="Schambach J.Y."/>
            <person name="Rollin J.A."/>
            <person name="Pattathil S."/>
            <person name="Barry A.N."/>
        </authorList>
    </citation>
    <scope>NUCLEOTIDE SEQUENCE [LARGE SCALE GENOMIC DNA]</scope>
    <source>
        <strain evidence="5">UTEX 25</strain>
    </source>
</reference>
<dbReference type="Pfam" id="PF00400">
    <property type="entry name" value="WD40"/>
    <property type="match status" value="3"/>
</dbReference>
<sequence length="1035" mass="114661">LRCASSLGVNGRDAPMVGMGSGSTSSAELDAEAEVDEREVMYILVHALLHGPLPHIGEQLAREAAERNLLPVRYDFQGNRHTPSLEELGRRHAHLPAEFLTHALSTLHGLSRMRVPALTSSGITSLLDRPPLSLLPPGLPSPAPPRAAAFHLLDHRRRRQWARGERDPALGLRLLARETGESRAAQDPRAAEASCLTPWAFRRFKTLRGHQSAVYCTAFDAGGRVLASGADDCLVKLWSTTTCLLQASCRGHTGEITDLAVSRDDTLLASGSMDSTVVVWSLQDYPDHAVLTAAFSPCGHRLFIGSQDCTASCWSQAPHVEAGEPETCEALPPSFHPSDTVEVQRGAVHLIAFSHRGDRIAIGTKAGHVEVWRVNDRRSRKVRNGEWTREHQISLPCTEEQSRQDERRGLPGLAVNQFAWNSDDTWLLAASSRRIVIGSRGNTPHFRHFPPLQPKAGEDVPSHSGAIHVLEAHPSEPSIFLSACYGGDAMLWRLDGGGTPFLCFSSLMSRPGALQWEAALPYIEGRFAPDGESFCLADACGQVHLFSTYRRLDQGILPRVPEDQFFTTDYRQLALTEDRQVVDAALNRPFHELALERVLCDASNVNYDERIQDAFREGRLSAMPEAQWQKLSHSQSASYAYVAPPTLAAGWLVQQRGGQETETADAMARVGASLEAYYVSCPDLLREMVRPKYHLDLWDVDPPSEDEERLRGEEDARQRVAADGNIIVHRVVGISYVIDEDLGYTACDVRLRLDASPYRSDTEDPSQPHQPPPYEGEEMTVRLPHPDRDMEEFVILARDFGRSLSQHLAIGDTVVVRGDMGSCGRGFWREAVEEEEDAQGALAGARTPSRDHTEPRGQYWKGIVVDFDDHRPYMHNHPSPLEPFHLRDTLLYNSVRVTWEDGQGGSGVNLEDTGLEEGEANTTRSCFWELDTWEDFVGERRLRDRQALVVDAERHRALKDLLPGSRGSRAASDELMELPGQDVQFVSVRGTAEFYNRVVRLGGCTELVSWDPGASNLAPRLAGSGSQSTLTKLRN</sequence>
<protein>
    <recommendedName>
        <fullName evidence="3">BRWD/PHIP N-terminal domain-containing protein</fullName>
    </recommendedName>
</protein>
<evidence type="ECO:0000256" key="2">
    <source>
        <dbReference type="SAM" id="MobiDB-lite"/>
    </source>
</evidence>
<dbReference type="Proteomes" id="UP000279271">
    <property type="component" value="Unassembled WGS sequence"/>
</dbReference>
<dbReference type="InterPro" id="IPR001680">
    <property type="entry name" value="WD40_rpt"/>
</dbReference>
<dbReference type="Pfam" id="PF25437">
    <property type="entry name" value="BRWD1_N"/>
    <property type="match status" value="1"/>
</dbReference>
<evidence type="ECO:0000313" key="5">
    <source>
        <dbReference type="Proteomes" id="UP000279271"/>
    </source>
</evidence>
<dbReference type="GO" id="GO:0005634">
    <property type="term" value="C:nucleus"/>
    <property type="evidence" value="ECO:0007669"/>
    <property type="project" value="TreeGrafter"/>
</dbReference>
<dbReference type="PANTHER" id="PTHR16266">
    <property type="entry name" value="WD REPEAT DOMAIN 9"/>
    <property type="match status" value="1"/>
</dbReference>
<evidence type="ECO:0000313" key="4">
    <source>
        <dbReference type="EMBL" id="RMZ57381.1"/>
    </source>
</evidence>
<dbReference type="SUPFAM" id="SSF50978">
    <property type="entry name" value="WD40 repeat-like"/>
    <property type="match status" value="1"/>
</dbReference>
<feature type="repeat" description="WD" evidence="1">
    <location>
        <begin position="249"/>
        <end position="283"/>
    </location>
</feature>
<evidence type="ECO:0000256" key="1">
    <source>
        <dbReference type="PROSITE-ProRule" id="PRU00221"/>
    </source>
</evidence>
<dbReference type="InterPro" id="IPR036322">
    <property type="entry name" value="WD40_repeat_dom_sf"/>
</dbReference>
<dbReference type="GO" id="GO:0008360">
    <property type="term" value="P:regulation of cell shape"/>
    <property type="evidence" value="ECO:0007669"/>
    <property type="project" value="TreeGrafter"/>
</dbReference>
<dbReference type="PROSITE" id="PS50082">
    <property type="entry name" value="WD_REPEATS_2"/>
    <property type="match status" value="2"/>
</dbReference>
<dbReference type="InterPro" id="IPR052060">
    <property type="entry name" value="Bromo_WD_repeat"/>
</dbReference>
<proteinExistence type="predicted"/>
<dbReference type="InterPro" id="IPR015943">
    <property type="entry name" value="WD40/YVTN_repeat-like_dom_sf"/>
</dbReference>
<name>A0A3M7L3R9_AUXPR</name>
<evidence type="ECO:0000259" key="3">
    <source>
        <dbReference type="Pfam" id="PF25437"/>
    </source>
</evidence>
<dbReference type="PANTHER" id="PTHR16266:SF17">
    <property type="entry name" value="BRWD3"/>
    <property type="match status" value="1"/>
</dbReference>